<dbReference type="Proteomes" id="UP000265520">
    <property type="component" value="Unassembled WGS sequence"/>
</dbReference>
<sequence length="174" mass="19748">MDLSFPFFVRDFWKHATVIDGGQDGQREIRSSVMGMEVSITQDIVAHVIGALNEGTFEPNSEKIKNSEVRSRILQTLFASEGEGNSANDLCLIHKLLFKVLIKSIVPKEGGETHLSWVQRHLLLMLVEEEQIHLPAYIFNRFCEAVEEGSQKVNCLIQYCKLLSEFFHQAGLIK</sequence>
<dbReference type="EMBL" id="LXQA010129072">
    <property type="protein sequence ID" value="MCI22183.1"/>
    <property type="molecule type" value="Genomic_DNA"/>
</dbReference>
<proteinExistence type="predicted"/>
<keyword evidence="2" id="KW-1185">Reference proteome</keyword>
<feature type="non-terminal residue" evidence="1">
    <location>
        <position position="174"/>
    </location>
</feature>
<evidence type="ECO:0000313" key="1">
    <source>
        <dbReference type="EMBL" id="MCI22183.1"/>
    </source>
</evidence>
<accession>A0A392QCT4</accession>
<evidence type="ECO:0000313" key="2">
    <source>
        <dbReference type="Proteomes" id="UP000265520"/>
    </source>
</evidence>
<reference evidence="1 2" key="1">
    <citation type="journal article" date="2018" name="Front. Plant Sci.">
        <title>Red Clover (Trifolium pratense) and Zigzag Clover (T. medium) - A Picture of Genomic Similarities and Differences.</title>
        <authorList>
            <person name="Dluhosova J."/>
            <person name="Istvanek J."/>
            <person name="Nedelnik J."/>
            <person name="Repkova J."/>
        </authorList>
    </citation>
    <scope>NUCLEOTIDE SEQUENCE [LARGE SCALE GENOMIC DNA]</scope>
    <source>
        <strain evidence="2">cv. 10/8</strain>
        <tissue evidence="1">Leaf</tissue>
    </source>
</reference>
<comment type="caution">
    <text evidence="1">The sequence shown here is derived from an EMBL/GenBank/DDBJ whole genome shotgun (WGS) entry which is preliminary data.</text>
</comment>
<protein>
    <submittedName>
        <fullName evidence="1">Uncharacterized protein</fullName>
    </submittedName>
</protein>
<organism evidence="1 2">
    <name type="scientific">Trifolium medium</name>
    <dbReference type="NCBI Taxonomy" id="97028"/>
    <lineage>
        <taxon>Eukaryota</taxon>
        <taxon>Viridiplantae</taxon>
        <taxon>Streptophyta</taxon>
        <taxon>Embryophyta</taxon>
        <taxon>Tracheophyta</taxon>
        <taxon>Spermatophyta</taxon>
        <taxon>Magnoliopsida</taxon>
        <taxon>eudicotyledons</taxon>
        <taxon>Gunneridae</taxon>
        <taxon>Pentapetalae</taxon>
        <taxon>rosids</taxon>
        <taxon>fabids</taxon>
        <taxon>Fabales</taxon>
        <taxon>Fabaceae</taxon>
        <taxon>Papilionoideae</taxon>
        <taxon>50 kb inversion clade</taxon>
        <taxon>NPAAA clade</taxon>
        <taxon>Hologalegina</taxon>
        <taxon>IRL clade</taxon>
        <taxon>Trifolieae</taxon>
        <taxon>Trifolium</taxon>
    </lineage>
</organism>
<dbReference type="AlphaFoldDB" id="A0A392QCT4"/>
<name>A0A392QCT4_9FABA</name>